<protein>
    <submittedName>
        <fullName evidence="1">Uncharacterized protein</fullName>
    </submittedName>
</protein>
<comment type="caution">
    <text evidence="1">The sequence shown here is derived from an EMBL/GenBank/DDBJ whole genome shotgun (WGS) entry which is preliminary data.</text>
</comment>
<accession>A0A5C6SK93</accession>
<dbReference type="Proteomes" id="UP000321331">
    <property type="component" value="Unassembled WGS sequence"/>
</dbReference>
<reference evidence="1 2" key="1">
    <citation type="submission" date="2019-07" db="EMBL/GenBank/DDBJ databases">
        <title>The First High-Quality Draft Genome Sequence of the Causal Agent of the Current Panama Disease Epidemic.</title>
        <authorList>
            <person name="Warmington R.J."/>
            <person name="Kay W."/>
            <person name="Jeffries A."/>
            <person name="Bebber D."/>
            <person name="Moore K."/>
            <person name="Studholme D.J."/>
        </authorList>
    </citation>
    <scope>NUCLEOTIDE SEQUENCE [LARGE SCALE GENOMIC DNA]</scope>
    <source>
        <strain evidence="1 2">TR4</strain>
    </source>
</reference>
<sequence>MSLASHLDDPHPIPVPSMMQHVRLCRIPTFWAWHTRRTGMRGHGAACQVCGYPPQAVTRHRKSCRQGNATLRGPALRKFKAAGVGVNLSHVFTLT</sequence>
<dbReference type="AlphaFoldDB" id="A0A5C6SK93"/>
<dbReference type="EMBL" id="VMNF01000012">
    <property type="protein sequence ID" value="TXB99009.1"/>
    <property type="molecule type" value="Genomic_DNA"/>
</dbReference>
<gene>
    <name evidence="1" type="ORF">FocTR4_00012788</name>
</gene>
<name>A0A5C6SK93_FUSOC</name>
<proteinExistence type="predicted"/>
<organism evidence="1 2">
    <name type="scientific">Fusarium oxysporum f. sp. cubense</name>
    <dbReference type="NCBI Taxonomy" id="61366"/>
    <lineage>
        <taxon>Eukaryota</taxon>
        <taxon>Fungi</taxon>
        <taxon>Dikarya</taxon>
        <taxon>Ascomycota</taxon>
        <taxon>Pezizomycotina</taxon>
        <taxon>Sordariomycetes</taxon>
        <taxon>Hypocreomycetidae</taxon>
        <taxon>Hypocreales</taxon>
        <taxon>Nectriaceae</taxon>
        <taxon>Fusarium</taxon>
        <taxon>Fusarium oxysporum species complex</taxon>
    </lineage>
</organism>
<evidence type="ECO:0000313" key="2">
    <source>
        <dbReference type="Proteomes" id="UP000321331"/>
    </source>
</evidence>
<evidence type="ECO:0000313" key="1">
    <source>
        <dbReference type="EMBL" id="TXB99009.1"/>
    </source>
</evidence>